<organism evidence="1 2">
    <name type="scientific">Streptomyces albipurpureus</name>
    <dbReference type="NCBI Taxonomy" id="2897419"/>
    <lineage>
        <taxon>Bacteria</taxon>
        <taxon>Bacillati</taxon>
        <taxon>Actinomycetota</taxon>
        <taxon>Actinomycetes</taxon>
        <taxon>Kitasatosporales</taxon>
        <taxon>Streptomycetaceae</taxon>
        <taxon>Streptomyces</taxon>
    </lineage>
</organism>
<comment type="caution">
    <text evidence="1">The sequence shown here is derived from an EMBL/GenBank/DDBJ whole genome shotgun (WGS) entry which is preliminary data.</text>
</comment>
<dbReference type="EMBL" id="JAMQAW010000042">
    <property type="protein sequence ID" value="MCM2392723.1"/>
    <property type="molecule type" value="Genomic_DNA"/>
</dbReference>
<accession>A0ABT0UZI5</accession>
<keyword evidence="2" id="KW-1185">Reference proteome</keyword>
<dbReference type="RefSeq" id="WP_250923048.1">
    <property type="nucleotide sequence ID" value="NZ_JAMQAW010000042.1"/>
</dbReference>
<proteinExistence type="predicted"/>
<gene>
    <name evidence="1" type="ORF">NBG84_31305</name>
</gene>
<protein>
    <submittedName>
        <fullName evidence="1">Uncharacterized protein</fullName>
    </submittedName>
</protein>
<sequence>MDLCRVDGTLAGVCINGGATAVRAEALQQALRARGVDIQVSATASYLSQLKIIPGSVEAMTRLTDLVWQEMPEPHRAAFTAPVLPARFTRSPAVPQTGTRGGYRLMPLTAVLASRGHPRHRAGARPAFPFLSEMSTAPWH</sequence>
<evidence type="ECO:0000313" key="1">
    <source>
        <dbReference type="EMBL" id="MCM2392723.1"/>
    </source>
</evidence>
<dbReference type="Proteomes" id="UP001431429">
    <property type="component" value="Unassembled WGS sequence"/>
</dbReference>
<name>A0ABT0UZI5_9ACTN</name>
<reference evidence="1" key="1">
    <citation type="submission" date="2022-06" db="EMBL/GenBank/DDBJ databases">
        <title>Genome public.</title>
        <authorList>
            <person name="Sun Q."/>
        </authorList>
    </citation>
    <scope>NUCLEOTIDE SEQUENCE</scope>
    <source>
        <strain evidence="1">CWNU-1</strain>
    </source>
</reference>
<evidence type="ECO:0000313" key="2">
    <source>
        <dbReference type="Proteomes" id="UP001431429"/>
    </source>
</evidence>